<evidence type="ECO:0000256" key="3">
    <source>
        <dbReference type="ARBA" id="ARBA00022692"/>
    </source>
</evidence>
<evidence type="ECO:0000256" key="1">
    <source>
        <dbReference type="ARBA" id="ARBA00004141"/>
    </source>
</evidence>
<feature type="transmembrane region" description="Helical" evidence="7">
    <location>
        <begin position="396"/>
        <end position="415"/>
    </location>
</feature>
<feature type="transmembrane region" description="Helical" evidence="7">
    <location>
        <begin position="140"/>
        <end position="158"/>
    </location>
</feature>
<dbReference type="GO" id="GO:0022857">
    <property type="term" value="F:transmembrane transporter activity"/>
    <property type="evidence" value="ECO:0007669"/>
    <property type="project" value="InterPro"/>
</dbReference>
<name>A0A484KG85_9ASTE</name>
<dbReference type="InterPro" id="IPR020846">
    <property type="entry name" value="MFS_dom"/>
</dbReference>
<evidence type="ECO:0000256" key="6">
    <source>
        <dbReference type="ARBA" id="ARBA00044504"/>
    </source>
</evidence>
<evidence type="ECO:0000256" key="2">
    <source>
        <dbReference type="ARBA" id="ARBA00022448"/>
    </source>
</evidence>
<dbReference type="InterPro" id="IPR036259">
    <property type="entry name" value="MFS_trans_sf"/>
</dbReference>
<evidence type="ECO:0000313" key="9">
    <source>
        <dbReference type="EMBL" id="VFQ63908.1"/>
    </source>
</evidence>
<proteinExistence type="inferred from homology"/>
<comment type="similarity">
    <text evidence="6">Belongs to the major facilitator superfamily. Phosphate:H(+) symporter (TC 2.A.1.9) family.</text>
</comment>
<protein>
    <recommendedName>
        <fullName evidence="8">Major facilitator superfamily (MFS) profile domain-containing protein</fullName>
    </recommendedName>
</protein>
<keyword evidence="4 7" id="KW-1133">Transmembrane helix</keyword>
<feature type="transmembrane region" description="Helical" evidence="7">
    <location>
        <begin position="114"/>
        <end position="133"/>
    </location>
</feature>
<reference evidence="9 10" key="1">
    <citation type="submission" date="2018-04" db="EMBL/GenBank/DDBJ databases">
        <authorList>
            <person name="Vogel A."/>
        </authorList>
    </citation>
    <scope>NUCLEOTIDE SEQUENCE [LARGE SCALE GENOMIC DNA]</scope>
</reference>
<dbReference type="CDD" id="cd17330">
    <property type="entry name" value="MFS_SLC46_TetA_like"/>
    <property type="match status" value="1"/>
</dbReference>
<dbReference type="Pfam" id="PF07690">
    <property type="entry name" value="MFS_1"/>
    <property type="match status" value="1"/>
</dbReference>
<keyword evidence="5 7" id="KW-0472">Membrane</keyword>
<dbReference type="GO" id="GO:0016020">
    <property type="term" value="C:membrane"/>
    <property type="evidence" value="ECO:0007669"/>
    <property type="project" value="UniProtKB-SubCell"/>
</dbReference>
<dbReference type="AlphaFoldDB" id="A0A484KG85"/>
<organism evidence="9 10">
    <name type="scientific">Cuscuta campestris</name>
    <dbReference type="NCBI Taxonomy" id="132261"/>
    <lineage>
        <taxon>Eukaryota</taxon>
        <taxon>Viridiplantae</taxon>
        <taxon>Streptophyta</taxon>
        <taxon>Embryophyta</taxon>
        <taxon>Tracheophyta</taxon>
        <taxon>Spermatophyta</taxon>
        <taxon>Magnoliopsida</taxon>
        <taxon>eudicotyledons</taxon>
        <taxon>Gunneridae</taxon>
        <taxon>Pentapetalae</taxon>
        <taxon>asterids</taxon>
        <taxon>lamiids</taxon>
        <taxon>Solanales</taxon>
        <taxon>Convolvulaceae</taxon>
        <taxon>Cuscuteae</taxon>
        <taxon>Cuscuta</taxon>
        <taxon>Cuscuta subgen. Grammica</taxon>
        <taxon>Cuscuta sect. Cleistogrammica</taxon>
    </lineage>
</organism>
<feature type="transmembrane region" description="Helical" evidence="7">
    <location>
        <begin position="358"/>
        <end position="376"/>
    </location>
</feature>
<feature type="transmembrane region" description="Helical" evidence="7">
    <location>
        <begin position="236"/>
        <end position="258"/>
    </location>
</feature>
<keyword evidence="2" id="KW-0813">Transport</keyword>
<sequence>MGGEWKGLVQLLVPIIIHLIAEEMTRSVLVDVTTKALCNPYSSCSQAIYITGLQQTVVGIFRMVVVPLLGQLSDDYGRKPFLLIAVSTTILPYILLVINQSAGFVYAYYALRTLSNIFSSHGNLFCLSFAYAADVIDESNRFAVFSWMTGLFSASHVLGDALARVLPEGIIFQVSLGLLIFVPVYMALFLVETLKQTSGANQSFPQMNKAKRILWERYDSMRSAARIVLSSPTLKCVILISFFFKLGVSGIDAVLLYYLKAAFGFDKNQLSEVLMVVGIGSIISQMVVLPVINPFVGEKLIFFVSLLSSLAYALLYGFAWAPWVAYLSASFGVVFVLITPATYAVISRATSPSDQGKVLGFAAGVRAMAYFLSPLAMTPLTTLFLSENAPFNCKGFSILCASLCFAISLCCVCTLPTQTLPNKASENDTIEAPLLY</sequence>
<dbReference type="PROSITE" id="PS50850">
    <property type="entry name" value="MFS"/>
    <property type="match status" value="1"/>
</dbReference>
<feature type="transmembrane region" description="Helical" evidence="7">
    <location>
        <begin position="300"/>
        <end position="319"/>
    </location>
</feature>
<dbReference type="PANTHER" id="PTHR23504:SF108">
    <property type="entry name" value="OS11G0151500 PROTEIN"/>
    <property type="match status" value="1"/>
</dbReference>
<dbReference type="Gene3D" id="1.20.1250.20">
    <property type="entry name" value="MFS general substrate transporter like domains"/>
    <property type="match status" value="1"/>
</dbReference>
<dbReference type="EMBL" id="OOIL02000336">
    <property type="protein sequence ID" value="VFQ63908.1"/>
    <property type="molecule type" value="Genomic_DNA"/>
</dbReference>
<evidence type="ECO:0000256" key="7">
    <source>
        <dbReference type="SAM" id="Phobius"/>
    </source>
</evidence>
<evidence type="ECO:0000256" key="5">
    <source>
        <dbReference type="ARBA" id="ARBA00023136"/>
    </source>
</evidence>
<feature type="transmembrane region" description="Helical" evidence="7">
    <location>
        <begin position="273"/>
        <end position="293"/>
    </location>
</feature>
<dbReference type="OrthoDB" id="419616at2759"/>
<feature type="transmembrane region" description="Helical" evidence="7">
    <location>
        <begin position="325"/>
        <end position="346"/>
    </location>
</feature>
<feature type="transmembrane region" description="Helical" evidence="7">
    <location>
        <begin position="170"/>
        <end position="191"/>
    </location>
</feature>
<comment type="subcellular location">
    <subcellularLocation>
        <location evidence="1">Membrane</location>
        <topology evidence="1">Multi-pass membrane protein</topology>
    </subcellularLocation>
</comment>
<evidence type="ECO:0000313" key="10">
    <source>
        <dbReference type="Proteomes" id="UP000595140"/>
    </source>
</evidence>
<accession>A0A484KG85</accession>
<gene>
    <name evidence="9" type="ORF">CCAM_LOCUS5684</name>
</gene>
<keyword evidence="10" id="KW-1185">Reference proteome</keyword>
<evidence type="ECO:0000259" key="8">
    <source>
        <dbReference type="PROSITE" id="PS50850"/>
    </source>
</evidence>
<feature type="transmembrane region" description="Helical" evidence="7">
    <location>
        <begin position="47"/>
        <end position="69"/>
    </location>
</feature>
<dbReference type="Proteomes" id="UP000595140">
    <property type="component" value="Unassembled WGS sequence"/>
</dbReference>
<evidence type="ECO:0000256" key="4">
    <source>
        <dbReference type="ARBA" id="ARBA00022989"/>
    </source>
</evidence>
<keyword evidence="3 7" id="KW-0812">Transmembrane</keyword>
<dbReference type="InterPro" id="IPR011701">
    <property type="entry name" value="MFS"/>
</dbReference>
<feature type="transmembrane region" description="Helical" evidence="7">
    <location>
        <begin position="81"/>
        <end position="108"/>
    </location>
</feature>
<feature type="domain" description="Major facilitator superfamily (MFS) profile" evidence="8">
    <location>
        <begin position="11"/>
        <end position="419"/>
    </location>
</feature>
<dbReference type="PANTHER" id="PTHR23504">
    <property type="entry name" value="MAJOR FACILITATOR SUPERFAMILY DOMAIN-CONTAINING PROTEIN 10"/>
    <property type="match status" value="1"/>
</dbReference>
<dbReference type="SUPFAM" id="SSF103473">
    <property type="entry name" value="MFS general substrate transporter"/>
    <property type="match status" value="1"/>
</dbReference>